<keyword evidence="6 7" id="KW-0472">Membrane</keyword>
<feature type="transmembrane region" description="Helical" evidence="7">
    <location>
        <begin position="57"/>
        <end position="74"/>
    </location>
</feature>
<dbReference type="RefSeq" id="WP_144614551.1">
    <property type="nucleotide sequence ID" value="NZ_CP042161.1"/>
</dbReference>
<evidence type="ECO:0000256" key="6">
    <source>
        <dbReference type="ARBA" id="ARBA00023136"/>
    </source>
</evidence>
<gene>
    <name evidence="7 8" type="primary">flhA</name>
    <name evidence="8" type="ORF">FPS98_06380</name>
</gene>
<dbReference type="PANTHER" id="PTHR30161:SF1">
    <property type="entry name" value="FLAGELLAR BIOSYNTHESIS PROTEIN FLHA-RELATED"/>
    <property type="match status" value="1"/>
</dbReference>
<evidence type="ECO:0000313" key="9">
    <source>
        <dbReference type="Proteomes" id="UP000317713"/>
    </source>
</evidence>
<feature type="transmembrane region" description="Helical" evidence="7">
    <location>
        <begin position="95"/>
        <end position="121"/>
    </location>
</feature>
<dbReference type="InterPro" id="IPR025505">
    <property type="entry name" value="FHIPEP_CS"/>
</dbReference>
<comment type="similarity">
    <text evidence="2 7">Belongs to the FHIPEP (flagella/HR/invasion proteins export pore) family.</text>
</comment>
<proteinExistence type="inferred from homology"/>
<dbReference type="PANTHER" id="PTHR30161">
    <property type="entry name" value="FLAGELLAR EXPORT PROTEIN, MEMBRANE FLHA SUBUNIT-RELATED"/>
    <property type="match status" value="1"/>
</dbReference>
<feature type="transmembrane region" description="Helical" evidence="7">
    <location>
        <begin position="6"/>
        <end position="25"/>
    </location>
</feature>
<feature type="transmembrane region" description="Helical" evidence="7">
    <location>
        <begin position="190"/>
        <end position="211"/>
    </location>
</feature>
<feature type="transmembrane region" description="Helical" evidence="7">
    <location>
        <begin position="32"/>
        <end position="51"/>
    </location>
</feature>
<dbReference type="Pfam" id="PF00771">
    <property type="entry name" value="FHIPEP"/>
    <property type="match status" value="1"/>
</dbReference>
<dbReference type="Gene3D" id="1.10.8.540">
    <property type="entry name" value="FHIPEP family, domain 3"/>
    <property type="match status" value="1"/>
</dbReference>
<keyword evidence="8" id="KW-0282">Flagellum</keyword>
<evidence type="ECO:0000256" key="1">
    <source>
        <dbReference type="ARBA" id="ARBA00004651"/>
    </source>
</evidence>
<keyword evidence="5 7" id="KW-1133">Transmembrane helix</keyword>
<dbReference type="GO" id="GO:0044780">
    <property type="term" value="P:bacterial-type flagellum assembly"/>
    <property type="evidence" value="ECO:0007669"/>
    <property type="project" value="InterPro"/>
</dbReference>
<dbReference type="PROSITE" id="PS00994">
    <property type="entry name" value="FHIPEP"/>
    <property type="match status" value="1"/>
</dbReference>
<evidence type="ECO:0000256" key="7">
    <source>
        <dbReference type="RuleBase" id="RU364093"/>
    </source>
</evidence>
<feature type="transmembrane region" description="Helical" evidence="7">
    <location>
        <begin position="272"/>
        <end position="305"/>
    </location>
</feature>
<evidence type="ECO:0000256" key="3">
    <source>
        <dbReference type="ARBA" id="ARBA00022475"/>
    </source>
</evidence>
<keyword evidence="7" id="KW-1006">Bacterial flagellum protein export</keyword>
<dbReference type="GO" id="GO:0005886">
    <property type="term" value="C:plasma membrane"/>
    <property type="evidence" value="ECO:0007669"/>
    <property type="project" value="UniProtKB-SubCell"/>
</dbReference>
<dbReference type="AlphaFoldDB" id="A0A517I440"/>
<dbReference type="Gene3D" id="3.40.50.12790">
    <property type="entry name" value="FHIPEP family, domain 4"/>
    <property type="match status" value="1"/>
</dbReference>
<dbReference type="GO" id="GO:0009306">
    <property type="term" value="P:protein secretion"/>
    <property type="evidence" value="ECO:0007669"/>
    <property type="project" value="InterPro"/>
</dbReference>
<dbReference type="EMBL" id="CP042161">
    <property type="protein sequence ID" value="QDS33650.1"/>
    <property type="molecule type" value="Genomic_DNA"/>
</dbReference>
<keyword evidence="8" id="KW-0969">Cilium</keyword>
<dbReference type="InterPro" id="IPR006301">
    <property type="entry name" value="FlhA"/>
</dbReference>
<dbReference type="InterPro" id="IPR042193">
    <property type="entry name" value="FHIPEP_3"/>
</dbReference>
<accession>A0A517I440</accession>
<comment type="function">
    <text evidence="7">Required for formation of the rod structure of the flagellar apparatus. Together with FliI and FliH, may constitute the export apparatus of flagellin.</text>
</comment>
<reference evidence="8 9" key="1">
    <citation type="submission" date="2019-07" db="EMBL/GenBank/DDBJ databases">
        <title>Characterization of Brevibacillus brevis HK544, as a potential biocontrol agent.</title>
        <authorList>
            <person name="Kim H."/>
        </authorList>
    </citation>
    <scope>NUCLEOTIDE SEQUENCE [LARGE SCALE GENOMIC DNA]</scope>
    <source>
        <strain evidence="8 9">HK544</strain>
    </source>
</reference>
<feature type="transmembrane region" description="Helical" evidence="7">
    <location>
        <begin position="232"/>
        <end position="252"/>
    </location>
</feature>
<evidence type="ECO:0000256" key="4">
    <source>
        <dbReference type="ARBA" id="ARBA00022692"/>
    </source>
</evidence>
<keyword evidence="7" id="KW-1005">Bacterial flagellum biogenesis</keyword>
<dbReference type="PRINTS" id="PR00949">
    <property type="entry name" value="TYPE3IMAPROT"/>
</dbReference>
<dbReference type="Proteomes" id="UP000317713">
    <property type="component" value="Chromosome"/>
</dbReference>
<keyword evidence="3 7" id="KW-1003">Cell membrane</keyword>
<evidence type="ECO:0000256" key="2">
    <source>
        <dbReference type="ARBA" id="ARBA00008835"/>
    </source>
</evidence>
<evidence type="ECO:0000313" key="8">
    <source>
        <dbReference type="EMBL" id="QDS33650.1"/>
    </source>
</evidence>
<dbReference type="InterPro" id="IPR042196">
    <property type="entry name" value="FHIPEP_4"/>
</dbReference>
<protein>
    <recommendedName>
        <fullName evidence="7">Flagellar biosynthesis protein FlhA</fullName>
    </recommendedName>
</protein>
<keyword evidence="7" id="KW-0813">Transport</keyword>
<dbReference type="InterPro" id="IPR001712">
    <property type="entry name" value="T3SS_FHIPEP"/>
</dbReference>
<dbReference type="NCBIfam" id="TIGR01398">
    <property type="entry name" value="FlhA"/>
    <property type="match status" value="1"/>
</dbReference>
<dbReference type="Gene3D" id="3.40.30.60">
    <property type="entry name" value="FHIPEP family, domain 1"/>
    <property type="match status" value="1"/>
</dbReference>
<keyword evidence="8" id="KW-0966">Cell projection</keyword>
<keyword evidence="7" id="KW-0653">Protein transport</keyword>
<organism evidence="8 9">
    <name type="scientific">Brevibacillus brevis</name>
    <name type="common">Bacillus brevis</name>
    <dbReference type="NCBI Taxonomy" id="1393"/>
    <lineage>
        <taxon>Bacteria</taxon>
        <taxon>Bacillati</taxon>
        <taxon>Bacillota</taxon>
        <taxon>Bacilli</taxon>
        <taxon>Bacillales</taxon>
        <taxon>Paenibacillaceae</taxon>
        <taxon>Brevibacillus</taxon>
    </lineage>
</organism>
<keyword evidence="4 7" id="KW-0812">Transmembrane</keyword>
<dbReference type="InterPro" id="IPR042194">
    <property type="entry name" value="FHIPEP_1"/>
</dbReference>
<sequence>MGFKFKEVGTILFVISIVVMMVIPLPSALLDLLLILNISLALTILLVSMYTKETLEFSIFPTVLLITTLFRLALNVSTTRNILSHGEGGKVIETFGSFVVGGNQVVGFVVFLILIIIQFIVITKGSERVAEVAARFTLDAMPGKQMSIDADLNAGMITEADARVRRKKIENEADFYGAMDGASKFVKGDAIAGIIIFIVNIIGGFIIGMLIHDMSFAESASRFTTMSVGDALVSQIPALLISTAAGIIVTRSTSGEGLGEDIVKQMFSFPRLLYIVAGCMLLLGLFTPIGILPVLPVCGIMGFAAWKMEKNQKMQIQESADQVEEQQLEEVRSPESVVNLLQVDPIEFEFGYGLIPLADVKQGGDLLDRVIMIRRQIALEMGIVVPVIRIRDNIQLRPNEYMIKIKGNQVAKGEIMLDHYLAMSPGIEDDSIVGIETVEPAFGLPALWVTEENKEIAELSGYTVVDPPSVVATHLTEVIKRHAHELLGRQETRALIDNVRETAPVLVDELIPSMLAIGDVQKVLQKLLREKVSVRNLHVILEALADQALYTKDPDVLTEYVRQAMARQITLQFTEPGQPLRVLTAGAGLEKAISERVEQSEQGSYLAMDPETSQRIFQNMSTEVSKMINSGQQPIILSSPAVRMYLRQLVDRMMPDVPVLSYSELEPHVEVQSVGMVNIS</sequence>
<dbReference type="PIRSF" id="PIRSF005419">
    <property type="entry name" value="FlhA"/>
    <property type="match status" value="1"/>
</dbReference>
<name>A0A517I440_BREBE</name>
<evidence type="ECO:0000256" key="5">
    <source>
        <dbReference type="ARBA" id="ARBA00022989"/>
    </source>
</evidence>
<comment type="subcellular location">
    <subcellularLocation>
        <location evidence="1 7">Cell membrane</location>
        <topology evidence="1 7">Multi-pass membrane protein</topology>
    </subcellularLocation>
</comment>